<keyword evidence="2" id="KW-0378">Hydrolase</keyword>
<keyword evidence="1" id="KW-1133">Transmembrane helix</keyword>
<gene>
    <name evidence="2" type="ORF">CFK38_11475</name>
</gene>
<feature type="transmembrane region" description="Helical" evidence="1">
    <location>
        <begin position="145"/>
        <end position="162"/>
    </location>
</feature>
<evidence type="ECO:0000256" key="1">
    <source>
        <dbReference type="SAM" id="Phobius"/>
    </source>
</evidence>
<dbReference type="EMBL" id="CP023563">
    <property type="protein sequence ID" value="ATG52071.1"/>
    <property type="molecule type" value="Genomic_DNA"/>
</dbReference>
<feature type="transmembrane region" description="Helical" evidence="1">
    <location>
        <begin position="117"/>
        <end position="138"/>
    </location>
</feature>
<keyword evidence="3" id="KW-1185">Reference proteome</keyword>
<feature type="transmembrane region" description="Helical" evidence="1">
    <location>
        <begin position="231"/>
        <end position="250"/>
    </location>
</feature>
<accession>A0A291GPB1</accession>
<dbReference type="Proteomes" id="UP000218165">
    <property type="component" value="Chromosome"/>
</dbReference>
<dbReference type="GO" id="GO:0016787">
    <property type="term" value="F:hydrolase activity"/>
    <property type="evidence" value="ECO:0007669"/>
    <property type="project" value="UniProtKB-KW"/>
</dbReference>
<dbReference type="InterPro" id="IPR007404">
    <property type="entry name" value="YdjM-like"/>
</dbReference>
<proteinExistence type="predicted"/>
<evidence type="ECO:0000313" key="2">
    <source>
        <dbReference type="EMBL" id="ATG52071.1"/>
    </source>
</evidence>
<dbReference type="RefSeq" id="WP_096803189.1">
    <property type="nucleotide sequence ID" value="NZ_CP023563.1"/>
</dbReference>
<dbReference type="KEGG" id="brz:CFK38_11475"/>
<sequence length="251" mass="25262">MMGGHHAISGAAAWLALTGSASIGDWTLGAGALDLTGPEVLAGTVVAAGAALLPDIDHPTATISRSAGAVSKLATSAVTSATGHRGATHTLLAVVAFTLLGAVVTGVDWSWHAPVLGQVQVGAVIVVTVLCAFAVRAMQLAHGSLMPWLVGIACGLLTAVAAPETSAWLPVAIGLGALLHLFGDLATADGIPFPTWPLVLKPSKRVESAMWHADGDIAVPILGNAGSTREWVLCGALTLYVVVAITTTILP</sequence>
<evidence type="ECO:0000313" key="3">
    <source>
        <dbReference type="Proteomes" id="UP000218165"/>
    </source>
</evidence>
<reference evidence="3" key="1">
    <citation type="submission" date="2017-09" db="EMBL/GenBank/DDBJ databases">
        <title>Brachybacterium sp. VM2412.</title>
        <authorList>
            <person name="Tak E.J."/>
            <person name="Bae J.-W."/>
        </authorList>
    </citation>
    <scope>NUCLEOTIDE SEQUENCE [LARGE SCALE GENOMIC DNA]</scope>
    <source>
        <strain evidence="3">VM2412</strain>
    </source>
</reference>
<keyword evidence="1" id="KW-0812">Transmembrane</keyword>
<name>A0A291GPB1_9MICO</name>
<keyword evidence="1" id="KW-0472">Membrane</keyword>
<feature type="transmembrane region" description="Helical" evidence="1">
    <location>
        <begin position="168"/>
        <end position="186"/>
    </location>
</feature>
<dbReference type="AlphaFoldDB" id="A0A291GPB1"/>
<protein>
    <submittedName>
        <fullName evidence="2">Hydrolase</fullName>
    </submittedName>
</protein>
<organism evidence="2 3">
    <name type="scientific">Brachybacterium vulturis</name>
    <dbReference type="NCBI Taxonomy" id="2017484"/>
    <lineage>
        <taxon>Bacteria</taxon>
        <taxon>Bacillati</taxon>
        <taxon>Actinomycetota</taxon>
        <taxon>Actinomycetes</taxon>
        <taxon>Micrococcales</taxon>
        <taxon>Dermabacteraceae</taxon>
        <taxon>Brachybacterium</taxon>
    </lineage>
</organism>
<dbReference type="OrthoDB" id="3425909at2"/>
<feature type="transmembrane region" description="Helical" evidence="1">
    <location>
        <begin position="91"/>
        <end position="111"/>
    </location>
</feature>
<dbReference type="Pfam" id="PF04307">
    <property type="entry name" value="YdjM"/>
    <property type="match status" value="1"/>
</dbReference>